<feature type="transmembrane region" description="Helical" evidence="9">
    <location>
        <begin position="338"/>
        <end position="355"/>
    </location>
</feature>
<evidence type="ECO:0000259" key="10">
    <source>
        <dbReference type="Pfam" id="PF00999"/>
    </source>
</evidence>
<evidence type="ECO:0000256" key="1">
    <source>
        <dbReference type="ARBA" id="ARBA00004141"/>
    </source>
</evidence>
<feature type="transmembrane region" description="Helical" evidence="9">
    <location>
        <begin position="180"/>
        <end position="198"/>
    </location>
</feature>
<evidence type="ECO:0000256" key="5">
    <source>
        <dbReference type="ARBA" id="ARBA00022692"/>
    </source>
</evidence>
<organism evidence="11 12">
    <name type="scientific">Nocardiopsis endophytica</name>
    <dbReference type="NCBI Taxonomy" id="3018445"/>
    <lineage>
        <taxon>Bacteria</taxon>
        <taxon>Bacillati</taxon>
        <taxon>Actinomycetota</taxon>
        <taxon>Actinomycetes</taxon>
        <taxon>Streptosporangiales</taxon>
        <taxon>Nocardiopsidaceae</taxon>
        <taxon>Nocardiopsis</taxon>
    </lineage>
</organism>
<keyword evidence="4" id="KW-0050">Antiport</keyword>
<dbReference type="Pfam" id="PF00999">
    <property type="entry name" value="Na_H_Exchanger"/>
    <property type="match status" value="1"/>
</dbReference>
<evidence type="ECO:0000313" key="11">
    <source>
        <dbReference type="EMBL" id="MDA2810667.1"/>
    </source>
</evidence>
<comment type="subcellular location">
    <subcellularLocation>
        <location evidence="1">Membrane</location>
        <topology evidence="1">Multi-pass membrane protein</topology>
    </subcellularLocation>
</comment>
<sequence>MEEAGAEALGMLLVILVAAFLAPMVSDHLARWVLIPATVLEIVFGIVLGPAGFGVVHEDAAIAMLADLGLALLMFMAGYEIDFARIAGRPLRRALVAWLVSVGAGLALAAAAFGGTQTALIVGLALTTTALGTVLPILRDAGALQGAFGTRFLASGTVGEFGPIVLIAVLLSGYRPLEGTLLLAGFFLLAGVAAWRATRPPSERLGRLIRATLGSSAQLAVRLCMLLTVLLVWVAATMRLDALLGAFAAGVIVRLMLAANHPDEAEEVESKMDAVGFGFLIPLFFVVTGVRFDLRALLADPVSLLLVPVFLAAFLVVRGGPDYLLSKGDVAQRQRAPLALMSATALPLVVVLTAIGQETGALDGALAASLVGAAMLSVLVLPQVGGALLRRAAGADQ</sequence>
<evidence type="ECO:0000256" key="6">
    <source>
        <dbReference type="ARBA" id="ARBA00022989"/>
    </source>
</evidence>
<feature type="transmembrane region" description="Helical" evidence="9">
    <location>
        <begin position="32"/>
        <end position="54"/>
    </location>
</feature>
<dbReference type="InterPro" id="IPR038770">
    <property type="entry name" value="Na+/solute_symporter_sf"/>
</dbReference>
<feature type="transmembrane region" description="Helical" evidence="9">
    <location>
        <begin position="91"/>
        <end position="113"/>
    </location>
</feature>
<evidence type="ECO:0000256" key="9">
    <source>
        <dbReference type="SAM" id="Phobius"/>
    </source>
</evidence>
<evidence type="ECO:0000256" key="2">
    <source>
        <dbReference type="ARBA" id="ARBA00005551"/>
    </source>
</evidence>
<evidence type="ECO:0000256" key="7">
    <source>
        <dbReference type="ARBA" id="ARBA00023065"/>
    </source>
</evidence>
<evidence type="ECO:0000313" key="12">
    <source>
        <dbReference type="Proteomes" id="UP001527866"/>
    </source>
</evidence>
<feature type="transmembrane region" description="Helical" evidence="9">
    <location>
        <begin position="242"/>
        <end position="260"/>
    </location>
</feature>
<dbReference type="EMBL" id="JAQFWQ010000017">
    <property type="protein sequence ID" value="MDA2810667.1"/>
    <property type="molecule type" value="Genomic_DNA"/>
</dbReference>
<feature type="transmembrane region" description="Helical" evidence="9">
    <location>
        <begin position="298"/>
        <end position="317"/>
    </location>
</feature>
<keyword evidence="3" id="KW-0813">Transport</keyword>
<dbReference type="PANTHER" id="PTHR43562:SF1">
    <property type="entry name" value="NA(+)_H(+) ANTIPORTER YJBQ-RELATED"/>
    <property type="match status" value="1"/>
</dbReference>
<feature type="transmembrane region" description="Helical" evidence="9">
    <location>
        <begin position="219"/>
        <end position="236"/>
    </location>
</feature>
<comment type="similarity">
    <text evidence="2">Belongs to the monovalent cation:proton antiporter 2 (CPA2) transporter (TC 2.A.37) family.</text>
</comment>
<evidence type="ECO:0000256" key="3">
    <source>
        <dbReference type="ARBA" id="ARBA00022448"/>
    </source>
</evidence>
<accession>A0ABT4U165</accession>
<feature type="transmembrane region" description="Helical" evidence="9">
    <location>
        <begin position="119"/>
        <end position="138"/>
    </location>
</feature>
<dbReference type="Proteomes" id="UP001527866">
    <property type="component" value="Unassembled WGS sequence"/>
</dbReference>
<feature type="transmembrane region" description="Helical" evidence="9">
    <location>
        <begin position="361"/>
        <end position="381"/>
    </location>
</feature>
<keyword evidence="6 9" id="KW-1133">Transmembrane helix</keyword>
<dbReference type="PANTHER" id="PTHR43562">
    <property type="entry name" value="NAPA-TYPE SODIUM/HYDROGEN ANTIPORTER"/>
    <property type="match status" value="1"/>
</dbReference>
<proteinExistence type="inferred from homology"/>
<feature type="transmembrane region" description="Helical" evidence="9">
    <location>
        <begin position="6"/>
        <end position="25"/>
    </location>
</feature>
<comment type="caution">
    <text evidence="11">The sequence shown here is derived from an EMBL/GenBank/DDBJ whole genome shotgun (WGS) entry which is preliminary data.</text>
</comment>
<keyword evidence="5 9" id="KW-0812">Transmembrane</keyword>
<feature type="transmembrane region" description="Helical" evidence="9">
    <location>
        <begin position="60"/>
        <end position="79"/>
    </location>
</feature>
<feature type="transmembrane region" description="Helical" evidence="9">
    <location>
        <begin position="272"/>
        <end position="292"/>
    </location>
</feature>
<feature type="transmembrane region" description="Helical" evidence="9">
    <location>
        <begin position="150"/>
        <end position="174"/>
    </location>
</feature>
<keyword evidence="7" id="KW-0406">Ion transport</keyword>
<name>A0ABT4U165_9ACTN</name>
<feature type="domain" description="Cation/H+ exchanger transmembrane" evidence="10">
    <location>
        <begin position="17"/>
        <end position="389"/>
    </location>
</feature>
<keyword evidence="8 9" id="KW-0472">Membrane</keyword>
<dbReference type="RefSeq" id="WP_270684921.1">
    <property type="nucleotide sequence ID" value="NZ_JAQFWQ010000017.1"/>
</dbReference>
<dbReference type="InterPro" id="IPR006153">
    <property type="entry name" value="Cation/H_exchanger_TM"/>
</dbReference>
<protein>
    <submittedName>
        <fullName evidence="11">Cation:proton antiporter</fullName>
    </submittedName>
</protein>
<evidence type="ECO:0000256" key="4">
    <source>
        <dbReference type="ARBA" id="ARBA00022449"/>
    </source>
</evidence>
<dbReference type="Gene3D" id="1.20.1530.20">
    <property type="match status" value="1"/>
</dbReference>
<gene>
    <name evidence="11" type="ORF">O4J56_08475</name>
</gene>
<reference evidence="11 12" key="1">
    <citation type="submission" date="2023-01" db="EMBL/GenBank/DDBJ databases">
        <title>Draft genome sequence of Nocardiopsis sp. RSe5-2 isolated from halophytes.</title>
        <authorList>
            <person name="Duangmal K."/>
            <person name="Chantavorakit T."/>
        </authorList>
    </citation>
    <scope>NUCLEOTIDE SEQUENCE [LARGE SCALE GENOMIC DNA]</scope>
    <source>
        <strain evidence="11 12">RSe5-2</strain>
    </source>
</reference>
<evidence type="ECO:0000256" key="8">
    <source>
        <dbReference type="ARBA" id="ARBA00023136"/>
    </source>
</evidence>
<keyword evidence="12" id="KW-1185">Reference proteome</keyword>